<dbReference type="Pfam" id="PF02350">
    <property type="entry name" value="Epimerase_2"/>
    <property type="match status" value="1"/>
</dbReference>
<sequence length="66" mass="7359">MPFITMRENAEWIETVEDGGNVLVEVDYKKIKDAILNFEGAEIKSDVFGTGNACADICDILNEHLL</sequence>
<evidence type="ECO:0000259" key="1">
    <source>
        <dbReference type="Pfam" id="PF02350"/>
    </source>
</evidence>
<dbReference type="InterPro" id="IPR003331">
    <property type="entry name" value="UDP_GlcNAc_Epimerase_2_dom"/>
</dbReference>
<protein>
    <submittedName>
        <fullName evidence="2">UDP-N-acetyl glucosamine 2-epimerase</fullName>
    </submittedName>
</protein>
<comment type="caution">
    <text evidence="2">The sequence shown here is derived from an EMBL/GenBank/DDBJ whole genome shotgun (WGS) entry which is preliminary data.</text>
</comment>
<organism evidence="2 3">
    <name type="scientific">Methanosarcina acetivorans</name>
    <dbReference type="NCBI Taxonomy" id="2214"/>
    <lineage>
        <taxon>Archaea</taxon>
        <taxon>Methanobacteriati</taxon>
        <taxon>Methanobacteriota</taxon>
        <taxon>Stenosarchaea group</taxon>
        <taxon>Methanomicrobia</taxon>
        <taxon>Methanosarcinales</taxon>
        <taxon>Methanosarcinaceae</taxon>
        <taxon>Methanosarcina</taxon>
    </lineage>
</organism>
<feature type="domain" description="UDP-N-acetylglucosamine 2-epimerase" evidence="1">
    <location>
        <begin position="2"/>
        <end position="61"/>
    </location>
</feature>
<evidence type="ECO:0000313" key="3">
    <source>
        <dbReference type="Proteomes" id="UP000600774"/>
    </source>
</evidence>
<dbReference type="Proteomes" id="UP000600774">
    <property type="component" value="Unassembled WGS sequence"/>
</dbReference>
<name>A0A832W9V4_9EURY</name>
<gene>
    <name evidence="2" type="ORF">HA338_08745</name>
</gene>
<dbReference type="Gene3D" id="3.40.50.2000">
    <property type="entry name" value="Glycogen Phosphorylase B"/>
    <property type="match status" value="2"/>
</dbReference>
<reference evidence="2" key="1">
    <citation type="journal article" date="2020" name="bioRxiv">
        <title>A rank-normalized archaeal taxonomy based on genome phylogeny resolves widespread incomplete and uneven classifications.</title>
        <authorList>
            <person name="Rinke C."/>
            <person name="Chuvochina M."/>
            <person name="Mussig A.J."/>
            <person name="Chaumeil P.-A."/>
            <person name="Waite D.W."/>
            <person name="Whitman W.B."/>
            <person name="Parks D.H."/>
            <person name="Hugenholtz P."/>
        </authorList>
    </citation>
    <scope>NUCLEOTIDE SEQUENCE</scope>
    <source>
        <strain evidence="2">UBA8876</strain>
    </source>
</reference>
<proteinExistence type="predicted"/>
<dbReference type="EMBL" id="DUJU01000101">
    <property type="protein sequence ID" value="HIH94116.1"/>
    <property type="molecule type" value="Genomic_DNA"/>
</dbReference>
<dbReference type="AlphaFoldDB" id="A0A832W9V4"/>
<evidence type="ECO:0000313" key="2">
    <source>
        <dbReference type="EMBL" id="HIH94116.1"/>
    </source>
</evidence>
<accession>A0A832W9V4</accession>
<dbReference type="SUPFAM" id="SSF53756">
    <property type="entry name" value="UDP-Glycosyltransferase/glycogen phosphorylase"/>
    <property type="match status" value="1"/>
</dbReference>